<dbReference type="InterPro" id="IPR036188">
    <property type="entry name" value="FAD/NAD-bd_sf"/>
</dbReference>
<reference evidence="5 6" key="1">
    <citation type="submission" date="2016-10" db="EMBL/GenBank/DDBJ databases">
        <title>Draft genome sequence of Coniochaeta ligniaria NRRL30616, a lignocellulolytic fungus for bioabatement of inhibitors in plant biomass hydrolysates.</title>
        <authorList>
            <consortium name="DOE Joint Genome Institute"/>
            <person name="Jimenez D.J."/>
            <person name="Hector R.E."/>
            <person name="Riley R."/>
            <person name="Sun H."/>
            <person name="Grigoriev I.V."/>
            <person name="Van Elsas J.D."/>
            <person name="Nichols N.N."/>
        </authorList>
    </citation>
    <scope>NUCLEOTIDE SEQUENCE [LARGE SCALE GENOMIC DNA]</scope>
    <source>
        <strain evidence="5 6">NRRL 30616</strain>
    </source>
</reference>
<evidence type="ECO:0000259" key="4">
    <source>
        <dbReference type="Pfam" id="PF01494"/>
    </source>
</evidence>
<dbReference type="AlphaFoldDB" id="A0A1J7K4P9"/>
<organism evidence="5 6">
    <name type="scientific">Coniochaeta ligniaria NRRL 30616</name>
    <dbReference type="NCBI Taxonomy" id="1408157"/>
    <lineage>
        <taxon>Eukaryota</taxon>
        <taxon>Fungi</taxon>
        <taxon>Dikarya</taxon>
        <taxon>Ascomycota</taxon>
        <taxon>Pezizomycotina</taxon>
        <taxon>Sordariomycetes</taxon>
        <taxon>Sordariomycetidae</taxon>
        <taxon>Coniochaetales</taxon>
        <taxon>Coniochaetaceae</taxon>
        <taxon>Coniochaeta</taxon>
    </lineage>
</organism>
<keyword evidence="1" id="KW-0285">Flavoprotein</keyword>
<dbReference type="PRINTS" id="PR00420">
    <property type="entry name" value="RNGMNOXGNASE"/>
</dbReference>
<feature type="domain" description="FAD-binding" evidence="4">
    <location>
        <begin position="9"/>
        <end position="352"/>
    </location>
</feature>
<dbReference type="OrthoDB" id="2096480at2759"/>
<evidence type="ECO:0000313" key="5">
    <source>
        <dbReference type="EMBL" id="OIW35194.1"/>
    </source>
</evidence>
<dbReference type="SUPFAM" id="SSF51905">
    <property type="entry name" value="FAD/NAD(P)-binding domain"/>
    <property type="match status" value="1"/>
</dbReference>
<dbReference type="Gene3D" id="3.30.9.10">
    <property type="entry name" value="D-Amino Acid Oxidase, subunit A, domain 2"/>
    <property type="match status" value="1"/>
</dbReference>
<dbReference type="InterPro" id="IPR002938">
    <property type="entry name" value="FAD-bd"/>
</dbReference>
<dbReference type="Pfam" id="PF01494">
    <property type="entry name" value="FAD_binding_3"/>
    <property type="match status" value="1"/>
</dbReference>
<dbReference type="GO" id="GO:0071949">
    <property type="term" value="F:FAD binding"/>
    <property type="evidence" value="ECO:0007669"/>
    <property type="project" value="InterPro"/>
</dbReference>
<dbReference type="PANTHER" id="PTHR43476:SF3">
    <property type="entry name" value="FAD-BINDING MONOOXYGENASE"/>
    <property type="match status" value="1"/>
</dbReference>
<sequence length="410" mass="45031">MASKQKESVHVLVVGAGPVGMMCASKLSHAGIKTTVIESDKFIPPIPKALTYTAPVLADLKRLGVLEEVQKISFADERAIWQWRTLGGKVLAEMHWSLLKDHPDPRLVKPYTLQCGQHLLAKVLTEYCRKFPSTEVLFDHALVGLTQDASHVTARVSKSGGEAFDIKADWVIGADGGKSATRKFIGQSLEGFTWDESFVAMNVRFPFPKYGWGAANFLVGGKEWAVAGRSGPLTDPWRVAFGVEVGLTDEEVIKTVAPDRLKRILPGPDSYEIVQCSQYRVHQRQVQQYKVGRVVLAGDSAHLNNPIGGFGLTTGMTDAGCISDALILVIRGEAPEELLQKACDVRHEVFATVSNPGSQKFKAMVQQDPDNICEEDQAFFENMKNDADFQRSALTGVMRLYTPVEGLMVN</sequence>
<name>A0A1J7K4P9_9PEZI</name>
<accession>A0A1J7K4P9</accession>
<keyword evidence="6" id="KW-1185">Reference proteome</keyword>
<dbReference type="GO" id="GO:0019622">
    <property type="term" value="P:3-(3-hydroxy)phenylpropionate catabolic process"/>
    <property type="evidence" value="ECO:0007669"/>
    <property type="project" value="TreeGrafter"/>
</dbReference>
<dbReference type="Gene3D" id="3.50.50.60">
    <property type="entry name" value="FAD/NAD(P)-binding domain"/>
    <property type="match status" value="1"/>
</dbReference>
<dbReference type="InParanoid" id="A0A1J7K4P9"/>
<keyword evidence="3" id="KW-0560">Oxidoreductase</keyword>
<dbReference type="PANTHER" id="PTHR43476">
    <property type="entry name" value="3-(3-HYDROXY-PHENYL)PROPIONATE/3-HYDROXYCINNAMIC ACID HYDROXYLASE"/>
    <property type="match status" value="1"/>
</dbReference>
<dbReference type="EMBL" id="KV875093">
    <property type="protein sequence ID" value="OIW35194.1"/>
    <property type="molecule type" value="Genomic_DNA"/>
</dbReference>
<evidence type="ECO:0000256" key="2">
    <source>
        <dbReference type="ARBA" id="ARBA00022827"/>
    </source>
</evidence>
<evidence type="ECO:0000313" key="6">
    <source>
        <dbReference type="Proteomes" id="UP000182658"/>
    </source>
</evidence>
<evidence type="ECO:0000256" key="1">
    <source>
        <dbReference type="ARBA" id="ARBA00022630"/>
    </source>
</evidence>
<dbReference type="InterPro" id="IPR050631">
    <property type="entry name" value="PheA/TfdB_FAD_monoxygenase"/>
</dbReference>
<dbReference type="Proteomes" id="UP000182658">
    <property type="component" value="Unassembled WGS sequence"/>
</dbReference>
<keyword evidence="2" id="KW-0274">FAD</keyword>
<evidence type="ECO:0000256" key="3">
    <source>
        <dbReference type="ARBA" id="ARBA00023002"/>
    </source>
</evidence>
<dbReference type="STRING" id="1408157.A0A1J7K4P9"/>
<proteinExistence type="predicted"/>
<protein>
    <submittedName>
        <fullName evidence="5">FAD/NAD(P)-binding domain-containing protein</fullName>
    </submittedName>
</protein>
<dbReference type="GO" id="GO:0008688">
    <property type="term" value="F:3-(3-hydroxyphenyl)propionate hydroxylase activity"/>
    <property type="evidence" value="ECO:0007669"/>
    <property type="project" value="TreeGrafter"/>
</dbReference>
<gene>
    <name evidence="5" type="ORF">CONLIGDRAFT_45789</name>
</gene>